<gene>
    <name evidence="10" type="ORF">AM493_09200</name>
</gene>
<reference evidence="10 11" key="1">
    <citation type="submission" date="2015-08" db="EMBL/GenBank/DDBJ databases">
        <title>Whole genome sequence of Flavobacterium akiainvivens IK-1T, from decaying Wikstroemia oahuensis, an endemic Hawaiian shrub.</title>
        <authorList>
            <person name="Wan X."/>
            <person name="Hou S."/>
            <person name="Saito J."/>
            <person name="Donachie S."/>
        </authorList>
    </citation>
    <scope>NUCLEOTIDE SEQUENCE [LARGE SCALE GENOMIC DNA]</scope>
    <source>
        <strain evidence="10 11">IK-1</strain>
    </source>
</reference>
<dbReference type="PANTHER" id="PTHR48111">
    <property type="entry name" value="REGULATOR OF RPOS"/>
    <property type="match status" value="1"/>
</dbReference>
<feature type="DNA-binding region" description="OmpR/PhoB-type" evidence="7">
    <location>
        <begin position="124"/>
        <end position="224"/>
    </location>
</feature>
<evidence type="ECO:0000256" key="6">
    <source>
        <dbReference type="PROSITE-ProRule" id="PRU00169"/>
    </source>
</evidence>
<evidence type="ECO:0000313" key="10">
    <source>
        <dbReference type="EMBL" id="KOS06187.1"/>
    </source>
</evidence>
<dbReference type="RefSeq" id="WP_054407683.1">
    <property type="nucleotide sequence ID" value="NZ_FOYA01000014.1"/>
</dbReference>
<dbReference type="Proteomes" id="UP000037755">
    <property type="component" value="Unassembled WGS sequence"/>
</dbReference>
<evidence type="ECO:0000256" key="5">
    <source>
        <dbReference type="ARBA" id="ARBA00023163"/>
    </source>
</evidence>
<dbReference type="GO" id="GO:0005829">
    <property type="term" value="C:cytosol"/>
    <property type="evidence" value="ECO:0007669"/>
    <property type="project" value="TreeGrafter"/>
</dbReference>
<dbReference type="AlphaFoldDB" id="A0A0M8MI05"/>
<dbReference type="OrthoDB" id="9790442at2"/>
<evidence type="ECO:0000259" key="9">
    <source>
        <dbReference type="PROSITE" id="PS51755"/>
    </source>
</evidence>
<dbReference type="InterPro" id="IPR036388">
    <property type="entry name" value="WH-like_DNA-bd_sf"/>
</dbReference>
<dbReference type="Gene3D" id="3.40.50.2300">
    <property type="match status" value="1"/>
</dbReference>
<organism evidence="10 11">
    <name type="scientific">Flavobacterium akiainvivens</name>
    <dbReference type="NCBI Taxonomy" id="1202724"/>
    <lineage>
        <taxon>Bacteria</taxon>
        <taxon>Pseudomonadati</taxon>
        <taxon>Bacteroidota</taxon>
        <taxon>Flavobacteriia</taxon>
        <taxon>Flavobacteriales</taxon>
        <taxon>Flavobacteriaceae</taxon>
        <taxon>Flavobacterium</taxon>
    </lineage>
</organism>
<sequence length="225" mass="25364">MKILVVEDEPGLREVIKESLEKEQYIVETAHDYPTGIDKIGSYDYDCVLIDIMLPGGSGLALLEELKSLQKKEAIIIISAKDSVDDKVKGLDLGADDYLAKPFHLAELHARIKSAIRRKNHNGDSFVEVANIRLSPELRTVSINNNEMVLNRKEFDLLYYFMINPNRLVNKPALAESVWGDYIDQSDSLDFVYSQIKNLRKKLKDAGAEADIQAVYGMGYKMIAP</sequence>
<dbReference type="PATRIC" id="fig|1202724.3.peg.1911"/>
<keyword evidence="2" id="KW-0902">Two-component regulatory system</keyword>
<dbReference type="InterPro" id="IPR039420">
    <property type="entry name" value="WalR-like"/>
</dbReference>
<evidence type="ECO:0000256" key="1">
    <source>
        <dbReference type="ARBA" id="ARBA00022553"/>
    </source>
</evidence>
<dbReference type="InterPro" id="IPR001789">
    <property type="entry name" value="Sig_transdc_resp-reg_receiver"/>
</dbReference>
<dbReference type="GO" id="GO:0006355">
    <property type="term" value="P:regulation of DNA-templated transcription"/>
    <property type="evidence" value="ECO:0007669"/>
    <property type="project" value="InterPro"/>
</dbReference>
<accession>A0A0M8MI05</accession>
<evidence type="ECO:0000256" key="7">
    <source>
        <dbReference type="PROSITE-ProRule" id="PRU01091"/>
    </source>
</evidence>
<feature type="domain" description="OmpR/PhoB-type" evidence="9">
    <location>
        <begin position="124"/>
        <end position="224"/>
    </location>
</feature>
<dbReference type="GO" id="GO:0000976">
    <property type="term" value="F:transcription cis-regulatory region binding"/>
    <property type="evidence" value="ECO:0007669"/>
    <property type="project" value="TreeGrafter"/>
</dbReference>
<evidence type="ECO:0000313" key="11">
    <source>
        <dbReference type="Proteomes" id="UP000037755"/>
    </source>
</evidence>
<dbReference type="SMART" id="SM00862">
    <property type="entry name" value="Trans_reg_C"/>
    <property type="match status" value="1"/>
</dbReference>
<protein>
    <submittedName>
        <fullName evidence="10">Transcriptional regulator</fullName>
    </submittedName>
</protein>
<dbReference type="PROSITE" id="PS51755">
    <property type="entry name" value="OMPR_PHOB"/>
    <property type="match status" value="1"/>
</dbReference>
<dbReference type="Gene3D" id="6.10.250.690">
    <property type="match status" value="1"/>
</dbReference>
<keyword evidence="11" id="KW-1185">Reference proteome</keyword>
<dbReference type="Pfam" id="PF00072">
    <property type="entry name" value="Response_reg"/>
    <property type="match status" value="1"/>
</dbReference>
<dbReference type="Gene3D" id="1.10.10.10">
    <property type="entry name" value="Winged helix-like DNA-binding domain superfamily/Winged helix DNA-binding domain"/>
    <property type="match status" value="1"/>
</dbReference>
<dbReference type="CDD" id="cd00383">
    <property type="entry name" value="trans_reg_C"/>
    <property type="match status" value="1"/>
</dbReference>
<dbReference type="SUPFAM" id="SSF52172">
    <property type="entry name" value="CheY-like"/>
    <property type="match status" value="1"/>
</dbReference>
<feature type="domain" description="Response regulatory" evidence="8">
    <location>
        <begin position="2"/>
        <end position="116"/>
    </location>
</feature>
<keyword evidence="5" id="KW-0804">Transcription</keyword>
<evidence type="ECO:0000256" key="2">
    <source>
        <dbReference type="ARBA" id="ARBA00023012"/>
    </source>
</evidence>
<feature type="modified residue" description="4-aspartylphosphate" evidence="6">
    <location>
        <position position="51"/>
    </location>
</feature>
<dbReference type="GO" id="GO:0032993">
    <property type="term" value="C:protein-DNA complex"/>
    <property type="evidence" value="ECO:0007669"/>
    <property type="project" value="TreeGrafter"/>
</dbReference>
<comment type="caution">
    <text evidence="10">The sequence shown here is derived from an EMBL/GenBank/DDBJ whole genome shotgun (WGS) entry which is preliminary data.</text>
</comment>
<dbReference type="InterPro" id="IPR011006">
    <property type="entry name" value="CheY-like_superfamily"/>
</dbReference>
<dbReference type="PROSITE" id="PS50110">
    <property type="entry name" value="RESPONSE_REGULATORY"/>
    <property type="match status" value="1"/>
</dbReference>
<keyword evidence="1 6" id="KW-0597">Phosphoprotein</keyword>
<dbReference type="PANTHER" id="PTHR48111:SF22">
    <property type="entry name" value="REGULATOR OF RPOS"/>
    <property type="match status" value="1"/>
</dbReference>
<evidence type="ECO:0000256" key="4">
    <source>
        <dbReference type="ARBA" id="ARBA00023125"/>
    </source>
</evidence>
<proteinExistence type="predicted"/>
<keyword evidence="3" id="KW-0805">Transcription regulation</keyword>
<dbReference type="InterPro" id="IPR001867">
    <property type="entry name" value="OmpR/PhoB-type_DNA-bd"/>
</dbReference>
<dbReference type="STRING" id="1202724.AM493_09200"/>
<dbReference type="Pfam" id="PF00486">
    <property type="entry name" value="Trans_reg_C"/>
    <property type="match status" value="1"/>
</dbReference>
<dbReference type="SMART" id="SM00448">
    <property type="entry name" value="REC"/>
    <property type="match status" value="1"/>
</dbReference>
<name>A0A0M8MI05_9FLAO</name>
<dbReference type="GO" id="GO:0000156">
    <property type="term" value="F:phosphorelay response regulator activity"/>
    <property type="evidence" value="ECO:0007669"/>
    <property type="project" value="TreeGrafter"/>
</dbReference>
<dbReference type="EMBL" id="LIYD01000005">
    <property type="protein sequence ID" value="KOS06187.1"/>
    <property type="molecule type" value="Genomic_DNA"/>
</dbReference>
<evidence type="ECO:0000256" key="3">
    <source>
        <dbReference type="ARBA" id="ARBA00023015"/>
    </source>
</evidence>
<evidence type="ECO:0000259" key="8">
    <source>
        <dbReference type="PROSITE" id="PS50110"/>
    </source>
</evidence>
<keyword evidence="4 7" id="KW-0238">DNA-binding</keyword>